<dbReference type="AlphaFoldDB" id="A0ABD5JU56"/>
<accession>A0ABD5JU56</accession>
<proteinExistence type="predicted"/>
<dbReference type="RefSeq" id="WP_339439377.1">
    <property type="nucleotide sequence ID" value="NZ_JBBHKQ010000001.1"/>
</dbReference>
<feature type="signal peptide" evidence="2">
    <location>
        <begin position="1"/>
        <end position="26"/>
    </location>
</feature>
<evidence type="ECO:0000256" key="2">
    <source>
        <dbReference type="SAM" id="SignalP"/>
    </source>
</evidence>
<gene>
    <name evidence="3" type="ORF">WIX40_06640</name>
</gene>
<evidence type="ECO:0000313" key="3">
    <source>
        <dbReference type="EMBL" id="MEJ5899784.1"/>
    </source>
</evidence>
<evidence type="ECO:0008006" key="5">
    <source>
        <dbReference type="Google" id="ProtNLM"/>
    </source>
</evidence>
<keyword evidence="2" id="KW-0732">Signal</keyword>
<feature type="region of interest" description="Disordered" evidence="1">
    <location>
        <begin position="178"/>
        <end position="211"/>
    </location>
</feature>
<dbReference type="Proteomes" id="UP001362311">
    <property type="component" value="Unassembled WGS sequence"/>
</dbReference>
<dbReference type="EMBL" id="JBBHKQ010000001">
    <property type="protein sequence ID" value="MEJ5899784.1"/>
    <property type="molecule type" value="Genomic_DNA"/>
</dbReference>
<sequence>MGCISKFAYATLLGLVVSLASGVALSQEDEEIEGTVVDLGEDSPALHFPIGMSGKQVLVVPAFEDYAFMLEDACNAMKLTVEDGCNILPMNADLGGNAIATILDGSQVIIYDRQMSPEAGYDGAMAIIAHELGHHYCGHLGKKADPSQELEADRFSGAAMRRSNMPLESALAMAKLMDERPSRTHPARADRVEAFKSGWNDPESAEACRKS</sequence>
<feature type="chain" id="PRO_5044786424" description="Peptidase M48 domain-containing protein" evidence="2">
    <location>
        <begin position="27"/>
        <end position="211"/>
    </location>
</feature>
<organism evidence="3 4">
    <name type="scientific">Ochrobactrum teleogrylli</name>
    <dbReference type="NCBI Taxonomy" id="2479765"/>
    <lineage>
        <taxon>Bacteria</taxon>
        <taxon>Pseudomonadati</taxon>
        <taxon>Pseudomonadota</taxon>
        <taxon>Alphaproteobacteria</taxon>
        <taxon>Hyphomicrobiales</taxon>
        <taxon>Brucellaceae</taxon>
        <taxon>Brucella/Ochrobactrum group</taxon>
        <taxon>Ochrobactrum</taxon>
    </lineage>
</organism>
<name>A0ABD5JU56_9HYPH</name>
<protein>
    <recommendedName>
        <fullName evidence="5">Peptidase M48 domain-containing protein</fullName>
    </recommendedName>
</protein>
<evidence type="ECO:0000313" key="4">
    <source>
        <dbReference type="Proteomes" id="UP001362311"/>
    </source>
</evidence>
<feature type="compositionally biased region" description="Basic and acidic residues" evidence="1">
    <location>
        <begin position="178"/>
        <end position="194"/>
    </location>
</feature>
<evidence type="ECO:0000256" key="1">
    <source>
        <dbReference type="SAM" id="MobiDB-lite"/>
    </source>
</evidence>
<comment type="caution">
    <text evidence="3">The sequence shown here is derived from an EMBL/GenBank/DDBJ whole genome shotgun (WGS) entry which is preliminary data.</text>
</comment>
<reference evidence="3 4" key="1">
    <citation type="submission" date="2024-03" db="EMBL/GenBank/DDBJ databases">
        <title>Reference genomes for the five species model microbial community.</title>
        <authorList>
            <person name="Padfield D."/>
        </authorList>
    </citation>
    <scope>NUCLEOTIDE SEQUENCE [LARGE SCALE GENOMIC DNA]</scope>
    <source>
        <strain evidence="3 4">AB1</strain>
    </source>
</reference>